<organism evidence="2 3">
    <name type="scientific">Neisseria gonorrhoeae</name>
    <dbReference type="NCBI Taxonomy" id="485"/>
    <lineage>
        <taxon>Bacteria</taxon>
        <taxon>Pseudomonadati</taxon>
        <taxon>Pseudomonadota</taxon>
        <taxon>Betaproteobacteria</taxon>
        <taxon>Neisseriales</taxon>
        <taxon>Neisseriaceae</taxon>
        <taxon>Neisseria</taxon>
    </lineage>
</organism>
<evidence type="ECO:0000313" key="3">
    <source>
        <dbReference type="Proteomes" id="UP000182484"/>
    </source>
</evidence>
<protein>
    <submittedName>
        <fullName evidence="2">Uncharacterized protein</fullName>
    </submittedName>
</protein>
<dbReference type="AlphaFoldDB" id="A0AB74ES56"/>
<accession>A0AB74ES56</accession>
<name>A0AB74ES56_NEIGO</name>
<feature type="region of interest" description="Disordered" evidence="1">
    <location>
        <begin position="1"/>
        <end position="21"/>
    </location>
</feature>
<dbReference type="EMBL" id="FMTB01000078">
    <property type="protein sequence ID" value="SCW17256.1"/>
    <property type="molecule type" value="Genomic_DNA"/>
</dbReference>
<reference evidence="2 3" key="1">
    <citation type="submission" date="2016-09" db="EMBL/GenBank/DDBJ databases">
        <authorList>
            <person name="Kumanski S."/>
            <person name="Beatrice B."/>
        </authorList>
    </citation>
    <scope>NUCLEOTIDE SEQUENCE [LARGE SCALE GENOMIC DNA]</scope>
    <source>
        <strain evidence="2">Mankind</strain>
    </source>
</reference>
<dbReference type="Proteomes" id="UP000182484">
    <property type="component" value="Unassembled WGS sequence"/>
</dbReference>
<comment type="caution">
    <text evidence="2">The sequence shown here is derived from an EMBL/GenBank/DDBJ whole genome shotgun (WGS) entry which is preliminary data.</text>
</comment>
<evidence type="ECO:0000313" key="2">
    <source>
        <dbReference type="EMBL" id="SCW17256.1"/>
    </source>
</evidence>
<gene>
    <name evidence="2" type="ORF">ESCNG_80016</name>
</gene>
<evidence type="ECO:0000256" key="1">
    <source>
        <dbReference type="SAM" id="MobiDB-lite"/>
    </source>
</evidence>
<sequence>MTAAATLSDNIETSRPSFTTT</sequence>
<proteinExistence type="predicted"/>